<organism evidence="3 4">
    <name type="scientific">Helicostylum pulchrum</name>
    <dbReference type="NCBI Taxonomy" id="562976"/>
    <lineage>
        <taxon>Eukaryota</taxon>
        <taxon>Fungi</taxon>
        <taxon>Fungi incertae sedis</taxon>
        <taxon>Mucoromycota</taxon>
        <taxon>Mucoromycotina</taxon>
        <taxon>Mucoromycetes</taxon>
        <taxon>Mucorales</taxon>
        <taxon>Mucorineae</taxon>
        <taxon>Mucoraceae</taxon>
        <taxon>Helicostylum</taxon>
    </lineage>
</organism>
<evidence type="ECO:0000256" key="1">
    <source>
        <dbReference type="PROSITE-ProRule" id="PRU00325"/>
    </source>
</evidence>
<dbReference type="EMBL" id="BAABUJ010000029">
    <property type="protein sequence ID" value="GAA5803538.1"/>
    <property type="molecule type" value="Genomic_DNA"/>
</dbReference>
<reference evidence="3 4" key="1">
    <citation type="submission" date="2024-04" db="EMBL/GenBank/DDBJ databases">
        <title>genome sequences of Mucor flavus KT1a and Helicostylum pulchrum KT1b strains isolation_sourced from the surface of a dry-aged beef.</title>
        <authorList>
            <person name="Toyotome T."/>
            <person name="Hosono M."/>
            <person name="Torimaru M."/>
            <person name="Fukuda K."/>
            <person name="Mikami N."/>
        </authorList>
    </citation>
    <scope>NUCLEOTIDE SEQUENCE [LARGE SCALE GENOMIC DNA]</scope>
    <source>
        <strain evidence="3 4">KT1b</strain>
    </source>
</reference>
<keyword evidence="1" id="KW-0862">Zinc</keyword>
<evidence type="ECO:0000313" key="3">
    <source>
        <dbReference type="EMBL" id="GAA5803538.1"/>
    </source>
</evidence>
<protein>
    <recommendedName>
        <fullName evidence="2">SWIM-type domain-containing protein</fullName>
    </recommendedName>
</protein>
<dbReference type="PROSITE" id="PS50966">
    <property type="entry name" value="ZF_SWIM"/>
    <property type="match status" value="1"/>
</dbReference>
<sequence>MAKANAFNEEEAAGIITIEEGGNIKVVSFTKDDIFYDIIISQEKKEMMSCSCSDQQQSDACCKHVYLVNRATGLPLLTKANHQQFLLDSRAAAAVAIDETTKELDGINAERVLAEAMEGLKQAQDLLNSFMAGATQRQFSDRSVPHINRARTDIVNAVSVLKGWQFNPTGAEQNQRRF</sequence>
<comment type="caution">
    <text evidence="3">The sequence shown here is derived from an EMBL/GenBank/DDBJ whole genome shotgun (WGS) entry which is preliminary data.</text>
</comment>
<keyword evidence="4" id="KW-1185">Reference proteome</keyword>
<keyword evidence="1" id="KW-0479">Metal-binding</keyword>
<gene>
    <name evidence="3" type="ORF">HPULCUR_009020</name>
</gene>
<dbReference type="InterPro" id="IPR007527">
    <property type="entry name" value="Znf_SWIM"/>
</dbReference>
<dbReference type="Pfam" id="PF04434">
    <property type="entry name" value="SWIM"/>
    <property type="match status" value="1"/>
</dbReference>
<evidence type="ECO:0000259" key="2">
    <source>
        <dbReference type="PROSITE" id="PS50966"/>
    </source>
</evidence>
<keyword evidence="1" id="KW-0863">Zinc-finger</keyword>
<evidence type="ECO:0000313" key="4">
    <source>
        <dbReference type="Proteomes" id="UP001476247"/>
    </source>
</evidence>
<dbReference type="Proteomes" id="UP001476247">
    <property type="component" value="Unassembled WGS sequence"/>
</dbReference>
<name>A0ABP9Y9I2_9FUNG</name>
<feature type="domain" description="SWIM-type" evidence="2">
    <location>
        <begin position="36"/>
        <end position="73"/>
    </location>
</feature>
<proteinExistence type="predicted"/>
<accession>A0ABP9Y9I2</accession>